<protein>
    <submittedName>
        <fullName evidence="2">Methyltransferase family protein</fullName>
    </submittedName>
</protein>
<dbReference type="PANTHER" id="PTHR43861">
    <property type="entry name" value="TRANS-ACONITATE 2-METHYLTRANSFERASE-RELATED"/>
    <property type="match status" value="1"/>
</dbReference>
<accession>A0A543AA27</accession>
<proteinExistence type="predicted"/>
<dbReference type="GO" id="GO:0008168">
    <property type="term" value="F:methyltransferase activity"/>
    <property type="evidence" value="ECO:0007669"/>
    <property type="project" value="UniProtKB-KW"/>
</dbReference>
<comment type="caution">
    <text evidence="2">The sequence shown here is derived from an EMBL/GenBank/DDBJ whole genome shotgun (WGS) entry which is preliminary data.</text>
</comment>
<dbReference type="Gene3D" id="3.40.50.150">
    <property type="entry name" value="Vaccinia Virus protein VP39"/>
    <property type="match status" value="1"/>
</dbReference>
<dbReference type="RefSeq" id="WP_141781276.1">
    <property type="nucleotide sequence ID" value="NZ_VFOV01000001.1"/>
</dbReference>
<organism evidence="2 3">
    <name type="scientific">Nocardioides albertanoniae</name>
    <dbReference type="NCBI Taxonomy" id="1175486"/>
    <lineage>
        <taxon>Bacteria</taxon>
        <taxon>Bacillati</taxon>
        <taxon>Actinomycetota</taxon>
        <taxon>Actinomycetes</taxon>
        <taxon>Propionibacteriales</taxon>
        <taxon>Nocardioidaceae</taxon>
        <taxon>Nocardioides</taxon>
    </lineage>
</organism>
<sequence length="629" mass="68544">MSRLAVLATFDTEGRLWPHVRHQIEAYAAAAEVIVVSAGGLAEADRAWAQARATVVERGNDGYDFGSYRAGLEAAGDLGRFDLVLLANDSFIGPVVPLEQIIEEMSARGVDFWGLTRNGEMGDHLQSYFVGFEPAAVASEAFVEFWRDFEPIDDRGEVIKRYEVGLTHRLAEAGLNYDAYFVPRAHERRRARARRSWMGVNITFDPDTDPHLLPNKLAEWALVRNIGNQPPNPCITMADSVLDAGRLPIVKIETLRDDPYALDAEALLWQCERAHPEVFAGVRDYLDGTREARGRRLTKVEPLTPERRLDGRSLAYGTHVSRGTCGVRPSSRFAPGSLDGDNTAPAQVAALVGTASAVLEVSCWTGEIGRRLSAQGCRVTGVEADAEAAAYARKELADVVVADPVTTPLTDLFAPGSFDVVVLAEILEYAADPAALLEEARALLAPGGQIVLSSPNASHGSRRLAALQGHWSTQALPVDRTPLQSFNRAGLLRLLADAGLTATSLRGTVADPLVSDVGVPEASLPYAVAEWVRDQPDAMIESIQVAARPLVPGERPLETPELVPAVDPAGPRLRDAHTQRAELIRAERRAGRRLPKRVAALEEQVRRLEAELARNPLRRAAGRLKRRIF</sequence>
<dbReference type="CDD" id="cd02440">
    <property type="entry name" value="AdoMet_MTases"/>
    <property type="match status" value="1"/>
</dbReference>
<keyword evidence="3" id="KW-1185">Reference proteome</keyword>
<name>A0A543AA27_9ACTN</name>
<dbReference type="OrthoDB" id="9815339at2"/>
<keyword evidence="1 2" id="KW-0808">Transferase</keyword>
<dbReference type="Pfam" id="PF13489">
    <property type="entry name" value="Methyltransf_23"/>
    <property type="match status" value="1"/>
</dbReference>
<evidence type="ECO:0000313" key="3">
    <source>
        <dbReference type="Proteomes" id="UP000320209"/>
    </source>
</evidence>
<dbReference type="GO" id="GO:0032259">
    <property type="term" value="P:methylation"/>
    <property type="evidence" value="ECO:0007669"/>
    <property type="project" value="UniProtKB-KW"/>
</dbReference>
<dbReference type="InterPro" id="IPR029063">
    <property type="entry name" value="SAM-dependent_MTases_sf"/>
</dbReference>
<keyword evidence="2" id="KW-0489">Methyltransferase</keyword>
<dbReference type="Pfam" id="PF05045">
    <property type="entry name" value="RgpF"/>
    <property type="match status" value="1"/>
</dbReference>
<dbReference type="AlphaFoldDB" id="A0A543AA27"/>
<dbReference type="Proteomes" id="UP000320209">
    <property type="component" value="Unassembled WGS sequence"/>
</dbReference>
<dbReference type="InterPro" id="IPR007739">
    <property type="entry name" value="RgpF"/>
</dbReference>
<dbReference type="PANTHER" id="PTHR43861:SF3">
    <property type="entry name" value="PUTATIVE (AFU_ORTHOLOGUE AFUA_2G14390)-RELATED"/>
    <property type="match status" value="1"/>
</dbReference>
<evidence type="ECO:0000256" key="1">
    <source>
        <dbReference type="ARBA" id="ARBA00022679"/>
    </source>
</evidence>
<evidence type="ECO:0000313" key="2">
    <source>
        <dbReference type="EMBL" id="TQL69399.1"/>
    </source>
</evidence>
<reference evidence="2 3" key="1">
    <citation type="submission" date="2019-06" db="EMBL/GenBank/DDBJ databases">
        <title>Sequencing the genomes of 1000 actinobacteria strains.</title>
        <authorList>
            <person name="Klenk H.-P."/>
        </authorList>
    </citation>
    <scope>NUCLEOTIDE SEQUENCE [LARGE SCALE GENOMIC DNA]</scope>
    <source>
        <strain evidence="2 3">DSM 25218</strain>
    </source>
</reference>
<gene>
    <name evidence="2" type="ORF">FB381_3304</name>
</gene>
<dbReference type="EMBL" id="VFOV01000001">
    <property type="protein sequence ID" value="TQL69399.1"/>
    <property type="molecule type" value="Genomic_DNA"/>
</dbReference>
<dbReference type="SUPFAM" id="SSF53335">
    <property type="entry name" value="S-adenosyl-L-methionine-dependent methyltransferases"/>
    <property type="match status" value="1"/>
</dbReference>